<reference evidence="1 2" key="1">
    <citation type="journal article" date="2019" name="Nat. Med.">
        <title>A library of human gut bacterial isolates paired with longitudinal multiomics data enables mechanistic microbiome research.</title>
        <authorList>
            <person name="Poyet M."/>
            <person name="Groussin M."/>
            <person name="Gibbons S.M."/>
            <person name="Avila-Pacheco J."/>
            <person name="Jiang X."/>
            <person name="Kearney S.M."/>
            <person name="Perrotta A.R."/>
            <person name="Berdy B."/>
            <person name="Zhao S."/>
            <person name="Lieberman T.D."/>
            <person name="Swanson P.K."/>
            <person name="Smith M."/>
            <person name="Roesemann S."/>
            <person name="Alexander J.E."/>
            <person name="Rich S.A."/>
            <person name="Livny J."/>
            <person name="Vlamakis H."/>
            <person name="Clish C."/>
            <person name="Bullock K."/>
            <person name="Deik A."/>
            <person name="Scott J."/>
            <person name="Pierce K.A."/>
            <person name="Xavier R.J."/>
            <person name="Alm E.J."/>
        </authorList>
    </citation>
    <scope>NUCLEOTIDE SEQUENCE [LARGE SCALE GENOMIC DNA]</scope>
    <source>
        <strain evidence="1 2">BIOML-A198</strain>
    </source>
</reference>
<protein>
    <submittedName>
        <fullName evidence="1">Uncharacterized protein</fullName>
    </submittedName>
</protein>
<sequence>MYYAWYFLFNFFLYGVIGWMIEQFYSYMLTGQMKKDGFLYGPFKPMYAIAMALLILMKDTFLLSPISILILCLIVPTTVEYLSGLLTRHIFHQDYWDYSMLKFNLQGLICPQFSICWMILTFIGVNYFQPMLVDPFINQHFSSWFVICPFICGAFMIDEALTLKKFIRKHAIIKEISNEEGELDGSRRTYL</sequence>
<dbReference type="Pfam" id="PF06541">
    <property type="entry name" value="ABC_trans_CmpB"/>
    <property type="match status" value="1"/>
</dbReference>
<dbReference type="AlphaFoldDB" id="A0A173RAP8"/>
<dbReference type="GeneID" id="60057687"/>
<dbReference type="EMBL" id="WMQE01000007">
    <property type="protein sequence ID" value="MTK20682.1"/>
    <property type="molecule type" value="Genomic_DNA"/>
</dbReference>
<dbReference type="InterPro" id="IPR010540">
    <property type="entry name" value="CmpB_TMEM229"/>
</dbReference>
<accession>A0A173RAP8</accession>
<dbReference type="RefSeq" id="WP_006784238.1">
    <property type="nucleotide sequence ID" value="NZ_CABJBH010000017.1"/>
</dbReference>
<gene>
    <name evidence="1" type="ORF">GMA92_04415</name>
</gene>
<comment type="caution">
    <text evidence="1">The sequence shown here is derived from an EMBL/GenBank/DDBJ whole genome shotgun (WGS) entry which is preliminary data.</text>
</comment>
<proteinExistence type="predicted"/>
<name>A0A173RAP8_9FIRM</name>
<evidence type="ECO:0000313" key="2">
    <source>
        <dbReference type="Proteomes" id="UP000487649"/>
    </source>
</evidence>
<dbReference type="Proteomes" id="UP000487649">
    <property type="component" value="Unassembled WGS sequence"/>
</dbReference>
<dbReference type="OrthoDB" id="9789229at2"/>
<evidence type="ECO:0000313" key="1">
    <source>
        <dbReference type="EMBL" id="MTK20682.1"/>
    </source>
</evidence>
<organism evidence="1 2">
    <name type="scientific">Turicibacter sanguinis</name>
    <dbReference type="NCBI Taxonomy" id="154288"/>
    <lineage>
        <taxon>Bacteria</taxon>
        <taxon>Bacillati</taxon>
        <taxon>Bacillota</taxon>
        <taxon>Erysipelotrichia</taxon>
        <taxon>Erysipelotrichales</taxon>
        <taxon>Turicibacteraceae</taxon>
        <taxon>Turicibacter</taxon>
    </lineage>
</organism>